<feature type="domain" description="Mycothiol-dependent maleylpyruvate isomerase metal-binding" evidence="2">
    <location>
        <begin position="15"/>
        <end position="134"/>
    </location>
</feature>
<dbReference type="InterPro" id="IPR034660">
    <property type="entry name" value="DinB/YfiT-like"/>
</dbReference>
<feature type="domain" description="MDMPI C-terminal" evidence="1">
    <location>
        <begin position="146"/>
        <end position="242"/>
    </location>
</feature>
<dbReference type="Proteomes" id="UP000548476">
    <property type="component" value="Unassembled WGS sequence"/>
</dbReference>
<dbReference type="AlphaFoldDB" id="A0A841FDR3"/>
<dbReference type="InterPro" id="IPR010872">
    <property type="entry name" value="MDMPI_C-term_domain"/>
</dbReference>
<dbReference type="SUPFAM" id="SSF109854">
    <property type="entry name" value="DinB/YfiT-like putative metalloenzymes"/>
    <property type="match status" value="1"/>
</dbReference>
<organism evidence="3 4">
    <name type="scientific">Phytomonospora endophytica</name>
    <dbReference type="NCBI Taxonomy" id="714109"/>
    <lineage>
        <taxon>Bacteria</taxon>
        <taxon>Bacillati</taxon>
        <taxon>Actinomycetota</taxon>
        <taxon>Actinomycetes</taxon>
        <taxon>Micromonosporales</taxon>
        <taxon>Micromonosporaceae</taxon>
        <taxon>Phytomonospora</taxon>
    </lineage>
</organism>
<accession>A0A841FDR3</accession>
<evidence type="ECO:0000259" key="1">
    <source>
        <dbReference type="Pfam" id="PF07398"/>
    </source>
</evidence>
<reference evidence="3 4" key="1">
    <citation type="submission" date="2020-08" db="EMBL/GenBank/DDBJ databases">
        <title>Genomic Encyclopedia of Type Strains, Phase IV (KMG-IV): sequencing the most valuable type-strain genomes for metagenomic binning, comparative biology and taxonomic classification.</title>
        <authorList>
            <person name="Goeker M."/>
        </authorList>
    </citation>
    <scope>NUCLEOTIDE SEQUENCE [LARGE SCALE GENOMIC DNA]</scope>
    <source>
        <strain evidence="3 4">YIM 65646</strain>
    </source>
</reference>
<evidence type="ECO:0000313" key="4">
    <source>
        <dbReference type="Proteomes" id="UP000548476"/>
    </source>
</evidence>
<protein>
    <submittedName>
        <fullName evidence="3">Uncharacterized protein (TIGR03083 family)</fullName>
    </submittedName>
</protein>
<evidence type="ECO:0000313" key="3">
    <source>
        <dbReference type="EMBL" id="MBB6034416.1"/>
    </source>
</evidence>
<comment type="caution">
    <text evidence="3">The sequence shown here is derived from an EMBL/GenBank/DDBJ whole genome shotgun (WGS) entry which is preliminary data.</text>
</comment>
<gene>
    <name evidence="3" type="ORF">HNR73_002266</name>
</gene>
<name>A0A841FDR3_9ACTN</name>
<sequence length="251" mass="27319">MTLSFDRIRAEIPIQTAGFLALAEGADLSKGVRACPDWTHADLIRHVGEMQRILVDAFHTATGAPRSGDPLPAPEEVSEGELTGWVRDVAARLTVVVDTTPAATIVSNFGLDESAVWWARRALHDVAIHRADAAFTTGEPYALERELAEDAVEEMFDVLETVRGVGGLADLHGSGTIHLHATDVEAEWLIELNDKGFGWKRGHEKADVALRGPLTEILLALYRRQSLDDGSLEVLGDAELLDFWLDHASVG</sequence>
<keyword evidence="4" id="KW-1185">Reference proteome</keyword>
<dbReference type="GO" id="GO:0005886">
    <property type="term" value="C:plasma membrane"/>
    <property type="evidence" value="ECO:0007669"/>
    <property type="project" value="TreeGrafter"/>
</dbReference>
<proteinExistence type="predicted"/>
<dbReference type="Pfam" id="PF11716">
    <property type="entry name" value="MDMPI_N"/>
    <property type="match status" value="1"/>
</dbReference>
<dbReference type="EMBL" id="JACHGT010000004">
    <property type="protein sequence ID" value="MBB6034416.1"/>
    <property type="molecule type" value="Genomic_DNA"/>
</dbReference>
<evidence type="ECO:0000259" key="2">
    <source>
        <dbReference type="Pfam" id="PF11716"/>
    </source>
</evidence>
<dbReference type="Pfam" id="PF07398">
    <property type="entry name" value="MDMPI_C"/>
    <property type="match status" value="1"/>
</dbReference>
<dbReference type="RefSeq" id="WP_184787274.1">
    <property type="nucleotide sequence ID" value="NZ_BONT01000045.1"/>
</dbReference>
<dbReference type="PANTHER" id="PTHR40758:SF1">
    <property type="entry name" value="CONSERVED PROTEIN"/>
    <property type="match status" value="1"/>
</dbReference>
<dbReference type="PANTHER" id="PTHR40758">
    <property type="entry name" value="CONSERVED PROTEIN"/>
    <property type="match status" value="1"/>
</dbReference>
<dbReference type="InterPro" id="IPR024344">
    <property type="entry name" value="MDMPI_metal-binding"/>
</dbReference>
<dbReference type="InterPro" id="IPR017517">
    <property type="entry name" value="Maleyloyr_isom"/>
</dbReference>
<dbReference type="GO" id="GO:0046872">
    <property type="term" value="F:metal ion binding"/>
    <property type="evidence" value="ECO:0007669"/>
    <property type="project" value="InterPro"/>
</dbReference>
<dbReference type="NCBIfam" id="TIGR03083">
    <property type="entry name" value="maleylpyruvate isomerase family mycothiol-dependent enzyme"/>
    <property type="match status" value="1"/>
</dbReference>